<keyword evidence="2" id="KW-1185">Reference proteome</keyword>
<organism evidence="1 2">
    <name type="scientific">Vararia minispora EC-137</name>
    <dbReference type="NCBI Taxonomy" id="1314806"/>
    <lineage>
        <taxon>Eukaryota</taxon>
        <taxon>Fungi</taxon>
        <taxon>Dikarya</taxon>
        <taxon>Basidiomycota</taxon>
        <taxon>Agaricomycotina</taxon>
        <taxon>Agaricomycetes</taxon>
        <taxon>Russulales</taxon>
        <taxon>Lachnocladiaceae</taxon>
        <taxon>Vararia</taxon>
    </lineage>
</organism>
<evidence type="ECO:0000313" key="1">
    <source>
        <dbReference type="EMBL" id="KAI0035447.1"/>
    </source>
</evidence>
<protein>
    <submittedName>
        <fullName evidence="1">Nitrate transporter</fullName>
    </submittedName>
</protein>
<reference evidence="1" key="2">
    <citation type="journal article" date="2022" name="New Phytol.">
        <title>Evolutionary transition to the ectomycorrhizal habit in the genomes of a hyperdiverse lineage of mushroom-forming fungi.</title>
        <authorList>
            <person name="Looney B."/>
            <person name="Miyauchi S."/>
            <person name="Morin E."/>
            <person name="Drula E."/>
            <person name="Courty P.E."/>
            <person name="Kohler A."/>
            <person name="Kuo A."/>
            <person name="LaButti K."/>
            <person name="Pangilinan J."/>
            <person name="Lipzen A."/>
            <person name="Riley R."/>
            <person name="Andreopoulos W."/>
            <person name="He G."/>
            <person name="Johnson J."/>
            <person name="Nolan M."/>
            <person name="Tritt A."/>
            <person name="Barry K.W."/>
            <person name="Grigoriev I.V."/>
            <person name="Nagy L.G."/>
            <person name="Hibbett D."/>
            <person name="Henrissat B."/>
            <person name="Matheny P.B."/>
            <person name="Labbe J."/>
            <person name="Martin F.M."/>
        </authorList>
    </citation>
    <scope>NUCLEOTIDE SEQUENCE</scope>
    <source>
        <strain evidence="1">EC-137</strain>
    </source>
</reference>
<sequence length="520" mass="55564">MCALSLSRTRSVESVRERGGLWTYLTAVRVNPPNLKCETLPILSLRNQYSRNFHLSWLGFWVAFTSWFAFSPLVPEAVSSDLGLTAAQLGTTCNSNIVSLCATLIVRLVAGPLVDRYGPRKVMAALLVLGAIPSGLAGLVSSAEGLSAVRFFIGILGATFVPCQAWTTTFFDKKVVGQANALAAGWGNSGGGFTFLIMVGLYNQLRRDGLSKHSAWRAAFAIVPVPLLLFTALLVMVFGTDHPAGKWSNRHDILAAHLDQLEAENIRASGPANEVEKKDGAASKGVKKGSDDIEIAVFPANEHISGVDTAVSEPLTLRSIEHAFTSPLTWLPMMAYFSTFGFELALDANLATALFSLYKARGFDQTEAGYIASIFGLLNVFSRPTGGYLSDVAYRRLGVPGKKWLMLLLGFLQGTFAIGLGLYIEGRAHPSLAVVIVFIIIIAVFNEAANGANFALVPHCNPNSNGAMCGLVGACANLGGVIFAIVFRFQPTPIGKAIWLSGILGAGINSVLAVIPVPRW</sequence>
<accession>A0ACB8QUV2</accession>
<dbReference type="Proteomes" id="UP000814128">
    <property type="component" value="Unassembled WGS sequence"/>
</dbReference>
<evidence type="ECO:0000313" key="2">
    <source>
        <dbReference type="Proteomes" id="UP000814128"/>
    </source>
</evidence>
<name>A0ACB8QUV2_9AGAM</name>
<comment type="caution">
    <text evidence="1">The sequence shown here is derived from an EMBL/GenBank/DDBJ whole genome shotgun (WGS) entry which is preliminary data.</text>
</comment>
<proteinExistence type="predicted"/>
<dbReference type="EMBL" id="MU273484">
    <property type="protein sequence ID" value="KAI0035447.1"/>
    <property type="molecule type" value="Genomic_DNA"/>
</dbReference>
<reference evidence="1" key="1">
    <citation type="submission" date="2021-02" db="EMBL/GenBank/DDBJ databases">
        <authorList>
            <consortium name="DOE Joint Genome Institute"/>
            <person name="Ahrendt S."/>
            <person name="Looney B.P."/>
            <person name="Miyauchi S."/>
            <person name="Morin E."/>
            <person name="Drula E."/>
            <person name="Courty P.E."/>
            <person name="Chicoki N."/>
            <person name="Fauchery L."/>
            <person name="Kohler A."/>
            <person name="Kuo A."/>
            <person name="Labutti K."/>
            <person name="Pangilinan J."/>
            <person name="Lipzen A."/>
            <person name="Riley R."/>
            <person name="Andreopoulos W."/>
            <person name="He G."/>
            <person name="Johnson J."/>
            <person name="Barry K.W."/>
            <person name="Grigoriev I.V."/>
            <person name="Nagy L."/>
            <person name="Hibbett D."/>
            <person name="Henrissat B."/>
            <person name="Matheny P.B."/>
            <person name="Labbe J."/>
            <person name="Martin F."/>
        </authorList>
    </citation>
    <scope>NUCLEOTIDE SEQUENCE</scope>
    <source>
        <strain evidence="1">EC-137</strain>
    </source>
</reference>
<gene>
    <name evidence="1" type="ORF">K488DRAFT_43267</name>
</gene>